<gene>
    <name evidence="2" type="ORF">GQ55_5G405200</name>
</gene>
<sequence>MHTAADLVLGSRGRREGQQGGLLCPPKHRCWPDRAAAASKLEAVPEILGGDAWGLAEERQGEVGRRRGGMVELRGRAGRRNGALLPPAPDLDPAGAGGAAEAGGEGEGEGRWRQRARELGERGRRRGGEMEREVVGEESEGE</sequence>
<keyword evidence="3" id="KW-1185">Reference proteome</keyword>
<dbReference type="AlphaFoldDB" id="A0A2T7DNJ9"/>
<accession>A0A2T7DNJ9</accession>
<evidence type="ECO:0000313" key="2">
    <source>
        <dbReference type="EMBL" id="PUZ57147.1"/>
    </source>
</evidence>
<dbReference type="EMBL" id="CM009753">
    <property type="protein sequence ID" value="PUZ57147.1"/>
    <property type="molecule type" value="Genomic_DNA"/>
</dbReference>
<name>A0A2T7DNJ9_9POAL</name>
<dbReference type="Gramene" id="PUZ57147">
    <property type="protein sequence ID" value="PUZ57147"/>
    <property type="gene ID" value="GQ55_5G405200"/>
</dbReference>
<feature type="compositionally biased region" description="Basic and acidic residues" evidence="1">
    <location>
        <begin position="108"/>
        <end position="135"/>
    </location>
</feature>
<protein>
    <recommendedName>
        <fullName evidence="4">DUF834 domain-containing protein</fullName>
    </recommendedName>
</protein>
<evidence type="ECO:0008006" key="4">
    <source>
        <dbReference type="Google" id="ProtNLM"/>
    </source>
</evidence>
<reference evidence="2 3" key="1">
    <citation type="submission" date="2018-04" db="EMBL/GenBank/DDBJ databases">
        <title>WGS assembly of Panicum hallii var. hallii HAL2.</title>
        <authorList>
            <person name="Lovell J."/>
            <person name="Jenkins J."/>
            <person name="Lowry D."/>
            <person name="Mamidi S."/>
            <person name="Sreedasyam A."/>
            <person name="Weng X."/>
            <person name="Barry K."/>
            <person name="Bonette J."/>
            <person name="Campitelli B."/>
            <person name="Daum C."/>
            <person name="Gordon S."/>
            <person name="Gould B."/>
            <person name="Lipzen A."/>
            <person name="MacQueen A."/>
            <person name="Palacio-Mejia J."/>
            <person name="Plott C."/>
            <person name="Shakirov E."/>
            <person name="Shu S."/>
            <person name="Yoshinaga Y."/>
            <person name="Zane M."/>
            <person name="Rokhsar D."/>
            <person name="Grimwood J."/>
            <person name="Schmutz J."/>
            <person name="Juenger T."/>
        </authorList>
    </citation>
    <scope>NUCLEOTIDE SEQUENCE [LARGE SCALE GENOMIC DNA]</scope>
    <source>
        <strain evidence="3">cv. HAL2</strain>
    </source>
</reference>
<feature type="compositionally biased region" description="Gly residues" evidence="1">
    <location>
        <begin position="95"/>
        <end position="105"/>
    </location>
</feature>
<feature type="region of interest" description="Disordered" evidence="1">
    <location>
        <begin position="77"/>
        <end position="142"/>
    </location>
</feature>
<proteinExistence type="predicted"/>
<evidence type="ECO:0000256" key="1">
    <source>
        <dbReference type="SAM" id="MobiDB-lite"/>
    </source>
</evidence>
<feature type="region of interest" description="Disordered" evidence="1">
    <location>
        <begin position="1"/>
        <end position="23"/>
    </location>
</feature>
<dbReference type="Proteomes" id="UP000244336">
    <property type="component" value="Chromosome 5"/>
</dbReference>
<evidence type="ECO:0000313" key="3">
    <source>
        <dbReference type="Proteomes" id="UP000244336"/>
    </source>
</evidence>
<organism evidence="2 3">
    <name type="scientific">Panicum hallii var. hallii</name>
    <dbReference type="NCBI Taxonomy" id="1504633"/>
    <lineage>
        <taxon>Eukaryota</taxon>
        <taxon>Viridiplantae</taxon>
        <taxon>Streptophyta</taxon>
        <taxon>Embryophyta</taxon>
        <taxon>Tracheophyta</taxon>
        <taxon>Spermatophyta</taxon>
        <taxon>Magnoliopsida</taxon>
        <taxon>Liliopsida</taxon>
        <taxon>Poales</taxon>
        <taxon>Poaceae</taxon>
        <taxon>PACMAD clade</taxon>
        <taxon>Panicoideae</taxon>
        <taxon>Panicodae</taxon>
        <taxon>Paniceae</taxon>
        <taxon>Panicinae</taxon>
        <taxon>Panicum</taxon>
        <taxon>Panicum sect. Panicum</taxon>
    </lineage>
</organism>